<proteinExistence type="predicted"/>
<organism evidence="2 3">
    <name type="scientific">Iningainema tapete BLCC-T55</name>
    <dbReference type="NCBI Taxonomy" id="2748662"/>
    <lineage>
        <taxon>Bacteria</taxon>
        <taxon>Bacillati</taxon>
        <taxon>Cyanobacteriota</taxon>
        <taxon>Cyanophyceae</taxon>
        <taxon>Nostocales</taxon>
        <taxon>Scytonemataceae</taxon>
        <taxon>Iningainema tapete</taxon>
    </lineage>
</organism>
<dbReference type="AlphaFoldDB" id="A0A8J6XZ05"/>
<protein>
    <recommendedName>
        <fullName evidence="1">Antitoxin FitA-like ribbon-helix-helix domain-containing protein</fullName>
    </recommendedName>
</protein>
<keyword evidence="3" id="KW-1185">Reference proteome</keyword>
<dbReference type="InterPro" id="IPR010985">
    <property type="entry name" value="Ribbon_hlx_hlx"/>
</dbReference>
<dbReference type="InterPro" id="IPR013321">
    <property type="entry name" value="Arc_rbn_hlx_hlx"/>
</dbReference>
<reference evidence="2" key="1">
    <citation type="submission" date="2020-09" db="EMBL/GenBank/DDBJ databases">
        <title>Iningainema tapete sp. nov. (Scytonemataceae, Cyanobacteria) from greenhouses in central Florida (USA) produces two types of nodularin with biosynthetic potential for microcystin-LR and anabaenopeptins.</title>
        <authorList>
            <person name="Berthold D.E."/>
            <person name="Lefler F.W."/>
            <person name="Huang I.-S."/>
            <person name="Abdulla H."/>
            <person name="Zimba P.V."/>
            <person name="Laughinghouse H.D. IV."/>
        </authorList>
    </citation>
    <scope>NUCLEOTIDE SEQUENCE</scope>
    <source>
        <strain evidence="2">BLCCT55</strain>
    </source>
</reference>
<feature type="domain" description="Antitoxin FitA-like ribbon-helix-helix" evidence="1">
    <location>
        <begin position="3"/>
        <end position="40"/>
    </location>
</feature>
<dbReference type="Pfam" id="PF22513">
    <property type="entry name" value="FitA-like_RHH"/>
    <property type="match status" value="1"/>
</dbReference>
<dbReference type="EMBL" id="JACXAE010000084">
    <property type="protein sequence ID" value="MBD2775723.1"/>
    <property type="molecule type" value="Genomic_DNA"/>
</dbReference>
<dbReference type="RefSeq" id="WP_190834512.1">
    <property type="nucleotide sequence ID" value="NZ_CAWPPI010000084.1"/>
</dbReference>
<dbReference type="SUPFAM" id="SSF47598">
    <property type="entry name" value="Ribbon-helix-helix"/>
    <property type="match status" value="1"/>
</dbReference>
<accession>A0A8J6XZ05</accession>
<name>A0A8J6XZ05_9CYAN</name>
<evidence type="ECO:0000313" key="2">
    <source>
        <dbReference type="EMBL" id="MBD2775723.1"/>
    </source>
</evidence>
<gene>
    <name evidence="2" type="ORF">ICL16_27610</name>
</gene>
<dbReference type="GO" id="GO:0006355">
    <property type="term" value="P:regulation of DNA-templated transcription"/>
    <property type="evidence" value="ECO:0007669"/>
    <property type="project" value="InterPro"/>
</dbReference>
<evidence type="ECO:0000259" key="1">
    <source>
        <dbReference type="Pfam" id="PF22513"/>
    </source>
</evidence>
<dbReference type="Gene3D" id="1.10.1220.10">
    <property type="entry name" value="Met repressor-like"/>
    <property type="match status" value="1"/>
</dbReference>
<dbReference type="InterPro" id="IPR053853">
    <property type="entry name" value="FitA-like_RHH"/>
</dbReference>
<sequence length="81" mass="9239">MTQLVIENIDSIIIEKLKIRAQQQGRTLSAELKAILEEAAQGIDQAAVKTAAWERIDRERAKYAGKIFSDSVELLREDRQR</sequence>
<evidence type="ECO:0000313" key="3">
    <source>
        <dbReference type="Proteomes" id="UP000629098"/>
    </source>
</evidence>
<comment type="caution">
    <text evidence="2">The sequence shown here is derived from an EMBL/GenBank/DDBJ whole genome shotgun (WGS) entry which is preliminary data.</text>
</comment>
<dbReference type="Proteomes" id="UP000629098">
    <property type="component" value="Unassembled WGS sequence"/>
</dbReference>